<organism evidence="2 3">
    <name type="scientific">Planktothrix agardhii CCAP 1459/11A</name>
    <dbReference type="NCBI Taxonomy" id="282420"/>
    <lineage>
        <taxon>Bacteria</taxon>
        <taxon>Bacillati</taxon>
        <taxon>Cyanobacteriota</taxon>
        <taxon>Cyanophyceae</taxon>
        <taxon>Oscillatoriophycideae</taxon>
        <taxon>Oscillatoriales</taxon>
        <taxon>Microcoleaceae</taxon>
        <taxon>Planktothrix</taxon>
    </lineage>
</organism>
<keyword evidence="2" id="KW-0575">Peroxidase</keyword>
<accession>A0A4P5ZCU5</accession>
<dbReference type="Proteomes" id="UP000299794">
    <property type="component" value="Unassembled WGS sequence"/>
</dbReference>
<dbReference type="EMBL" id="BJCD01000029">
    <property type="protein sequence ID" value="GDZ92734.1"/>
    <property type="molecule type" value="Genomic_DNA"/>
</dbReference>
<comment type="caution">
    <text evidence="2">The sequence shown here is derived from an EMBL/GenBank/DDBJ whole genome shotgun (WGS) entry which is preliminary data.</text>
</comment>
<evidence type="ECO:0000259" key="1">
    <source>
        <dbReference type="Pfam" id="PF06054"/>
    </source>
</evidence>
<dbReference type="AlphaFoldDB" id="A0A4P5ZCU5"/>
<dbReference type="Pfam" id="PF06054">
    <property type="entry name" value="CoiA_nuc"/>
    <property type="match status" value="1"/>
</dbReference>
<gene>
    <name evidence="2" type="ORF">PA905_04310</name>
</gene>
<feature type="domain" description="Competence protein CoiA nuclease-like" evidence="1">
    <location>
        <begin position="72"/>
        <end position="163"/>
    </location>
</feature>
<dbReference type="GO" id="GO:0004601">
    <property type="term" value="F:peroxidase activity"/>
    <property type="evidence" value="ECO:0007669"/>
    <property type="project" value="UniProtKB-KW"/>
</dbReference>
<keyword evidence="2" id="KW-0560">Oxidoreductase</keyword>
<evidence type="ECO:0000313" key="2">
    <source>
        <dbReference type="EMBL" id="GDZ92734.1"/>
    </source>
</evidence>
<name>A0A4P5ZCU5_PLAAG</name>
<evidence type="ECO:0000313" key="3">
    <source>
        <dbReference type="Proteomes" id="UP000299794"/>
    </source>
</evidence>
<sequence>MPLTALHTPSGKRLLATDFQDSSQIRKEFKRGELVCPFCKTELFGRGGISKYSALHFVHATECSTKMGYHPESVEHFAGKLALAEYLKAELSEQSDVEVIIEYPIPEAGEHGRIADVAAVFPSGWVLVYECQLAAITPELLEQRTKDYASVGADVLWFLGGKANSIPNITWCEEYFGNCFFIKLEKDSQNINLWSSESS</sequence>
<proteinExistence type="predicted"/>
<protein>
    <submittedName>
        <fullName evidence="2">Putative glutathione peroxidase</fullName>
    </submittedName>
</protein>
<reference evidence="3" key="1">
    <citation type="submission" date="2019-02" db="EMBL/GenBank/DDBJ databases">
        <title>Draft genome sequence of Planktothrix agardhii NIES-905.</title>
        <authorList>
            <person name="Yamaguchi H."/>
            <person name="Suzuki S."/>
            <person name="Kawachi M."/>
        </authorList>
    </citation>
    <scope>NUCLEOTIDE SEQUENCE [LARGE SCALE GENOMIC DNA]</scope>
    <source>
        <strain evidence="3">CCAP 1459/11A</strain>
    </source>
</reference>
<dbReference type="RefSeq" id="WP_026787730.1">
    <property type="nucleotide sequence ID" value="NZ_BJCD01000029.1"/>
</dbReference>
<dbReference type="InterPro" id="IPR010330">
    <property type="entry name" value="CoiA_nuc"/>
</dbReference>